<dbReference type="RefSeq" id="WP_305001934.1">
    <property type="nucleotide sequence ID" value="NZ_JAUQUB010000001.1"/>
</dbReference>
<evidence type="ECO:0000313" key="3">
    <source>
        <dbReference type="EMBL" id="MDO7881525.1"/>
    </source>
</evidence>
<feature type="domain" description="NADP-dependent oxidoreductase" evidence="2">
    <location>
        <begin position="19"/>
        <end position="302"/>
    </location>
</feature>
<dbReference type="InterPro" id="IPR023210">
    <property type="entry name" value="NADP_OxRdtase_dom"/>
</dbReference>
<dbReference type="Gene3D" id="3.20.20.100">
    <property type="entry name" value="NADP-dependent oxidoreductase domain"/>
    <property type="match status" value="1"/>
</dbReference>
<dbReference type="Proteomes" id="UP001241072">
    <property type="component" value="Unassembled WGS sequence"/>
</dbReference>
<dbReference type="InterPro" id="IPR036812">
    <property type="entry name" value="NAD(P)_OxRdtase_dom_sf"/>
</dbReference>
<dbReference type="InterPro" id="IPR050523">
    <property type="entry name" value="AKR_Detox_Biosynth"/>
</dbReference>
<dbReference type="EMBL" id="JAUQUB010000001">
    <property type="protein sequence ID" value="MDO7881525.1"/>
    <property type="molecule type" value="Genomic_DNA"/>
</dbReference>
<proteinExistence type="predicted"/>
<sequence>MTTLDARPLGTDDILVSAVGLGCNNFGRSGTRTESQEGTTAVIDAAIDAGVTLLDTADIYGGHGLSETLMGVALRGRRDRVVLATKFGHQEFDTGLLPGVPRGSRRYVRAAIDASLERLQTDYVDLYQLHTPDPHTPIEETLGALDELADEGKIRFSGSSQFDAAQVREAEEVAAREGLARFVSTQNEYNLLQRAAEAELLPTAAELGVGFLPFFPLANGLLTGKFSRDEHPADSRIARQKRHVLEGAPWEKIEAFRAFAEARGISMLAATFGWMLAQPALSSVIAGATSPEQVRANAAASVAWRPTPTDLDEVSRIFT</sequence>
<evidence type="ECO:0000313" key="4">
    <source>
        <dbReference type="Proteomes" id="UP001241072"/>
    </source>
</evidence>
<evidence type="ECO:0000259" key="2">
    <source>
        <dbReference type="Pfam" id="PF00248"/>
    </source>
</evidence>
<organism evidence="3 4">
    <name type="scientific">Antiquaquibacter soli</name>
    <dbReference type="NCBI Taxonomy" id="3064523"/>
    <lineage>
        <taxon>Bacteria</taxon>
        <taxon>Bacillati</taxon>
        <taxon>Actinomycetota</taxon>
        <taxon>Actinomycetes</taxon>
        <taxon>Micrococcales</taxon>
        <taxon>Microbacteriaceae</taxon>
        <taxon>Antiquaquibacter</taxon>
    </lineage>
</organism>
<comment type="caution">
    <text evidence="3">The sequence shown here is derived from an EMBL/GenBank/DDBJ whole genome shotgun (WGS) entry which is preliminary data.</text>
</comment>
<keyword evidence="4" id="KW-1185">Reference proteome</keyword>
<gene>
    <name evidence="3" type="ORF">Q5716_04715</name>
</gene>
<protein>
    <submittedName>
        <fullName evidence="3">Aldo/keto reductase</fullName>
    </submittedName>
</protein>
<keyword evidence="1" id="KW-0560">Oxidoreductase</keyword>
<name>A0ABT9BKI9_9MICO</name>
<accession>A0ABT9BKI9</accession>
<dbReference type="Pfam" id="PF00248">
    <property type="entry name" value="Aldo_ket_red"/>
    <property type="match status" value="1"/>
</dbReference>
<evidence type="ECO:0000256" key="1">
    <source>
        <dbReference type="ARBA" id="ARBA00023002"/>
    </source>
</evidence>
<dbReference type="PANTHER" id="PTHR43364:SF4">
    <property type="entry name" value="NAD(P)-LINKED OXIDOREDUCTASE SUPERFAMILY PROTEIN"/>
    <property type="match status" value="1"/>
</dbReference>
<dbReference type="PANTHER" id="PTHR43364">
    <property type="entry name" value="NADH-SPECIFIC METHYLGLYOXAL REDUCTASE-RELATED"/>
    <property type="match status" value="1"/>
</dbReference>
<dbReference type="SUPFAM" id="SSF51430">
    <property type="entry name" value="NAD(P)-linked oxidoreductase"/>
    <property type="match status" value="1"/>
</dbReference>
<reference evidence="3 4" key="1">
    <citation type="submission" date="2023-07" db="EMBL/GenBank/DDBJ databases">
        <title>Protaetiibacter sp. nov WY-16 isolated from soil.</title>
        <authorList>
            <person name="Liu B."/>
            <person name="Wan Y."/>
        </authorList>
    </citation>
    <scope>NUCLEOTIDE SEQUENCE [LARGE SCALE GENOMIC DNA]</scope>
    <source>
        <strain evidence="3 4">WY-16</strain>
    </source>
</reference>